<keyword evidence="9 10" id="KW-0472">Membrane</keyword>
<feature type="transmembrane region" description="Helical" evidence="10">
    <location>
        <begin position="42"/>
        <end position="62"/>
    </location>
</feature>
<dbReference type="AlphaFoldDB" id="A0AAP2GK03"/>
<keyword evidence="3" id="KW-0813">Transport</keyword>
<dbReference type="PANTHER" id="PTHR33446">
    <property type="entry name" value="PROTEIN TONB-RELATED"/>
    <property type="match status" value="1"/>
</dbReference>
<feature type="domain" description="TonB C-terminal" evidence="11">
    <location>
        <begin position="189"/>
        <end position="280"/>
    </location>
</feature>
<dbReference type="GO" id="GO:0055085">
    <property type="term" value="P:transmembrane transport"/>
    <property type="evidence" value="ECO:0007669"/>
    <property type="project" value="InterPro"/>
</dbReference>
<reference evidence="12 13" key="1">
    <citation type="submission" date="2021-05" db="EMBL/GenBank/DDBJ databases">
        <title>A Polyphasic approach of four new species of the genus Ohtaekwangia: Ohtaekwangia histidinii sp. nov., Ohtaekwangia cretensis sp. nov., Ohtaekwangia indiensis sp. nov., Ohtaekwangia reichenbachii sp. nov. from diverse environment.</title>
        <authorList>
            <person name="Octaviana S."/>
        </authorList>
    </citation>
    <scope>NUCLEOTIDE SEQUENCE [LARGE SCALE GENOMIC DNA]</scope>
    <source>
        <strain evidence="12 13">PWU37</strain>
    </source>
</reference>
<dbReference type="NCBIfam" id="TIGR01352">
    <property type="entry name" value="tonB_Cterm"/>
    <property type="match status" value="1"/>
</dbReference>
<dbReference type="GO" id="GO:0031992">
    <property type="term" value="F:energy transducer activity"/>
    <property type="evidence" value="ECO:0007669"/>
    <property type="project" value="InterPro"/>
</dbReference>
<evidence type="ECO:0000256" key="9">
    <source>
        <dbReference type="ARBA" id="ARBA00023136"/>
    </source>
</evidence>
<dbReference type="GO" id="GO:0015031">
    <property type="term" value="P:protein transport"/>
    <property type="evidence" value="ECO:0007669"/>
    <property type="project" value="UniProtKB-KW"/>
</dbReference>
<dbReference type="PANTHER" id="PTHR33446:SF2">
    <property type="entry name" value="PROTEIN TONB"/>
    <property type="match status" value="1"/>
</dbReference>
<evidence type="ECO:0000313" key="12">
    <source>
        <dbReference type="EMBL" id="MBT1688523.1"/>
    </source>
</evidence>
<dbReference type="PROSITE" id="PS52015">
    <property type="entry name" value="TONB_CTD"/>
    <property type="match status" value="1"/>
</dbReference>
<evidence type="ECO:0000256" key="8">
    <source>
        <dbReference type="ARBA" id="ARBA00022989"/>
    </source>
</evidence>
<keyword evidence="4" id="KW-1003">Cell membrane</keyword>
<dbReference type="InterPro" id="IPR051045">
    <property type="entry name" value="TonB-dependent_transducer"/>
</dbReference>
<keyword evidence="5" id="KW-0997">Cell inner membrane</keyword>
<dbReference type="EMBL" id="JAHESC010000027">
    <property type="protein sequence ID" value="MBT1688523.1"/>
    <property type="molecule type" value="Genomic_DNA"/>
</dbReference>
<dbReference type="PRINTS" id="PR01374">
    <property type="entry name" value="TONBPROTEIN"/>
</dbReference>
<dbReference type="Pfam" id="PF03544">
    <property type="entry name" value="TonB_C"/>
    <property type="match status" value="1"/>
</dbReference>
<accession>A0AAP2GK03</accession>
<dbReference type="GO" id="GO:0098797">
    <property type="term" value="C:plasma membrane protein complex"/>
    <property type="evidence" value="ECO:0007669"/>
    <property type="project" value="TreeGrafter"/>
</dbReference>
<protein>
    <submittedName>
        <fullName evidence="12">TonB family protein</fullName>
    </submittedName>
</protein>
<dbReference type="Proteomes" id="UP001319180">
    <property type="component" value="Unassembled WGS sequence"/>
</dbReference>
<gene>
    <name evidence="12" type="ORF">KK078_18270</name>
</gene>
<comment type="subcellular location">
    <subcellularLocation>
        <location evidence="1">Cell inner membrane</location>
        <topology evidence="1">Single-pass membrane protein</topology>
        <orientation evidence="1">Periplasmic side</orientation>
    </subcellularLocation>
</comment>
<comment type="caution">
    <text evidence="12">The sequence shown here is derived from an EMBL/GenBank/DDBJ whole genome shotgun (WGS) entry which is preliminary data.</text>
</comment>
<evidence type="ECO:0000256" key="4">
    <source>
        <dbReference type="ARBA" id="ARBA00022475"/>
    </source>
</evidence>
<evidence type="ECO:0000256" key="10">
    <source>
        <dbReference type="SAM" id="Phobius"/>
    </source>
</evidence>
<dbReference type="GO" id="GO:0030288">
    <property type="term" value="C:outer membrane-bounded periplasmic space"/>
    <property type="evidence" value="ECO:0007669"/>
    <property type="project" value="InterPro"/>
</dbReference>
<dbReference type="InterPro" id="IPR003538">
    <property type="entry name" value="TonB"/>
</dbReference>
<keyword evidence="6 10" id="KW-0812">Transmembrane</keyword>
<organism evidence="12 13">
    <name type="scientific">Dawidia soli</name>
    <dbReference type="NCBI Taxonomy" id="2782352"/>
    <lineage>
        <taxon>Bacteria</taxon>
        <taxon>Pseudomonadati</taxon>
        <taxon>Bacteroidota</taxon>
        <taxon>Cytophagia</taxon>
        <taxon>Cytophagales</taxon>
        <taxon>Chryseotaleaceae</taxon>
        <taxon>Dawidia</taxon>
    </lineage>
</organism>
<evidence type="ECO:0000259" key="11">
    <source>
        <dbReference type="PROSITE" id="PS52015"/>
    </source>
</evidence>
<dbReference type="InterPro" id="IPR006260">
    <property type="entry name" value="TonB/TolA_C"/>
</dbReference>
<name>A0AAP2GK03_9BACT</name>
<dbReference type="RefSeq" id="WP_254091749.1">
    <property type="nucleotide sequence ID" value="NZ_JAHESC010000027.1"/>
</dbReference>
<dbReference type="SUPFAM" id="SSF74653">
    <property type="entry name" value="TolA/TonB C-terminal domain"/>
    <property type="match status" value="1"/>
</dbReference>
<keyword evidence="13" id="KW-1185">Reference proteome</keyword>
<evidence type="ECO:0000256" key="3">
    <source>
        <dbReference type="ARBA" id="ARBA00022448"/>
    </source>
</evidence>
<comment type="similarity">
    <text evidence="2">Belongs to the TonB family.</text>
</comment>
<keyword evidence="8 10" id="KW-1133">Transmembrane helix</keyword>
<dbReference type="GO" id="GO:0015891">
    <property type="term" value="P:siderophore transport"/>
    <property type="evidence" value="ECO:0007669"/>
    <property type="project" value="InterPro"/>
</dbReference>
<evidence type="ECO:0000256" key="6">
    <source>
        <dbReference type="ARBA" id="ARBA00022692"/>
    </source>
</evidence>
<dbReference type="Gene3D" id="3.30.1150.10">
    <property type="match status" value="1"/>
</dbReference>
<evidence type="ECO:0000256" key="2">
    <source>
        <dbReference type="ARBA" id="ARBA00006555"/>
    </source>
</evidence>
<evidence type="ECO:0000256" key="7">
    <source>
        <dbReference type="ARBA" id="ARBA00022927"/>
    </source>
</evidence>
<proteinExistence type="inferred from homology"/>
<keyword evidence="7" id="KW-0653">Protein transport</keyword>
<evidence type="ECO:0000313" key="13">
    <source>
        <dbReference type="Proteomes" id="UP001319180"/>
    </source>
</evidence>
<evidence type="ECO:0000256" key="1">
    <source>
        <dbReference type="ARBA" id="ARBA00004383"/>
    </source>
</evidence>
<dbReference type="InterPro" id="IPR037682">
    <property type="entry name" value="TonB_C"/>
</dbReference>
<evidence type="ECO:0000256" key="5">
    <source>
        <dbReference type="ARBA" id="ARBA00022519"/>
    </source>
</evidence>
<sequence length="280" mass="29811">METKGKANDPKSWDDLVFENRNVDYGAYTVRKSYNGNLTSGFFLSVSFGGLLFVVPIITSMFDDGSDKRGPGPVDPKVNDTLVFVNVTPPEFKPPQPPAPPTPPVTPPVDPPVANITPVVSTTAPMETTIPTVDDVLQNPPAPPEGVDGGVAGGVEGGQGTVPVDAVPSAGVNPNEIVLVPQVQASYTGGMEAMYNFIRRKINYPASARRMGLEGTVYVSFVIGRDGKVTKVEVVRGLSPDCDKEAARVIALLPGWNPGRQNDVPVMVRMTLPIKFALNK</sequence>